<reference evidence="4 5" key="1">
    <citation type="submission" date="2018-07" db="EMBL/GenBank/DDBJ databases">
        <title>Genome sequencing of Moraxellaceae gen. HYN0046.</title>
        <authorList>
            <person name="Kim M."/>
            <person name="Yi H."/>
        </authorList>
    </citation>
    <scope>NUCLEOTIDE SEQUENCE [LARGE SCALE GENOMIC DNA]</scope>
    <source>
        <strain evidence="4 5">HYN0046</strain>
    </source>
</reference>
<accession>A0A345P8L9</accession>
<dbReference type="Gene3D" id="1.10.357.10">
    <property type="entry name" value="Tetracycline Repressor, domain 2"/>
    <property type="match status" value="1"/>
</dbReference>
<dbReference type="OrthoDB" id="5816932at2"/>
<dbReference type="PANTHER" id="PTHR30055:SF235">
    <property type="entry name" value="TRANSCRIPTIONAL REGULATORY PROTEIN"/>
    <property type="match status" value="1"/>
</dbReference>
<evidence type="ECO:0000256" key="2">
    <source>
        <dbReference type="PROSITE-ProRule" id="PRU00335"/>
    </source>
</evidence>
<name>A0A345P8L9_9GAMM</name>
<dbReference type="GO" id="GO:0003700">
    <property type="term" value="F:DNA-binding transcription factor activity"/>
    <property type="evidence" value="ECO:0007669"/>
    <property type="project" value="TreeGrafter"/>
</dbReference>
<feature type="DNA-binding region" description="H-T-H motif" evidence="2">
    <location>
        <begin position="36"/>
        <end position="55"/>
    </location>
</feature>
<gene>
    <name evidence="4" type="ORF">HYN46_12780</name>
</gene>
<evidence type="ECO:0000313" key="5">
    <source>
        <dbReference type="Proteomes" id="UP000253940"/>
    </source>
</evidence>
<sequence length="199" mass="21807">MWQMARPKRIEGDTDTPAKIINAARLEFSQSGLSARLEDIGARCGLSRASILHHYESKQILLDAVNEHAINKARERILQASLKTQNDYSATIRGVTLALRQIENEENGTAAVILHAIFAELVSTKLKIMMQELLALLAQSAIQAGAEASHSPELTRAAIAHIVMGELCRLALGKQAHDYWGSADPILPLMDTFFKLPSA</sequence>
<organism evidence="4 5">
    <name type="scientific">Aquirhabdus parva</name>
    <dbReference type="NCBI Taxonomy" id="2283318"/>
    <lineage>
        <taxon>Bacteria</taxon>
        <taxon>Pseudomonadati</taxon>
        <taxon>Pseudomonadota</taxon>
        <taxon>Gammaproteobacteria</taxon>
        <taxon>Moraxellales</taxon>
        <taxon>Moraxellaceae</taxon>
        <taxon>Aquirhabdus</taxon>
    </lineage>
</organism>
<dbReference type="Pfam" id="PF00440">
    <property type="entry name" value="TetR_N"/>
    <property type="match status" value="1"/>
</dbReference>
<dbReference type="InterPro" id="IPR050109">
    <property type="entry name" value="HTH-type_TetR-like_transc_reg"/>
</dbReference>
<dbReference type="EMBL" id="CP031222">
    <property type="protein sequence ID" value="AXI03628.1"/>
    <property type="molecule type" value="Genomic_DNA"/>
</dbReference>
<dbReference type="InterPro" id="IPR009057">
    <property type="entry name" value="Homeodomain-like_sf"/>
</dbReference>
<proteinExistence type="predicted"/>
<dbReference type="PROSITE" id="PS50977">
    <property type="entry name" value="HTH_TETR_2"/>
    <property type="match status" value="1"/>
</dbReference>
<dbReference type="Proteomes" id="UP000253940">
    <property type="component" value="Chromosome"/>
</dbReference>
<dbReference type="GO" id="GO:0000976">
    <property type="term" value="F:transcription cis-regulatory region binding"/>
    <property type="evidence" value="ECO:0007669"/>
    <property type="project" value="TreeGrafter"/>
</dbReference>
<feature type="domain" description="HTH tetR-type" evidence="3">
    <location>
        <begin position="14"/>
        <end position="73"/>
    </location>
</feature>
<evidence type="ECO:0000313" key="4">
    <source>
        <dbReference type="EMBL" id="AXI03628.1"/>
    </source>
</evidence>
<dbReference type="PANTHER" id="PTHR30055">
    <property type="entry name" value="HTH-TYPE TRANSCRIPTIONAL REGULATOR RUTR"/>
    <property type="match status" value="1"/>
</dbReference>
<dbReference type="AlphaFoldDB" id="A0A345P8L9"/>
<dbReference type="InterPro" id="IPR001647">
    <property type="entry name" value="HTH_TetR"/>
</dbReference>
<dbReference type="KEGG" id="mbah:HYN46_12780"/>
<dbReference type="SUPFAM" id="SSF46689">
    <property type="entry name" value="Homeodomain-like"/>
    <property type="match status" value="1"/>
</dbReference>
<keyword evidence="5" id="KW-1185">Reference proteome</keyword>
<dbReference type="PRINTS" id="PR00455">
    <property type="entry name" value="HTHTETR"/>
</dbReference>
<evidence type="ECO:0000259" key="3">
    <source>
        <dbReference type="PROSITE" id="PS50977"/>
    </source>
</evidence>
<evidence type="ECO:0000256" key="1">
    <source>
        <dbReference type="ARBA" id="ARBA00023125"/>
    </source>
</evidence>
<protein>
    <submittedName>
        <fullName evidence="4">TetR/AcrR family transcriptional regulator</fullName>
    </submittedName>
</protein>
<keyword evidence="1 2" id="KW-0238">DNA-binding</keyword>